<dbReference type="AlphaFoldDB" id="A0A367F5B8"/>
<evidence type="ECO:0000313" key="2">
    <source>
        <dbReference type="EMBL" id="RCG25481.1"/>
    </source>
</evidence>
<organism evidence="2 3">
    <name type="scientific">Streptomyces diacarni</name>
    <dbReference type="NCBI Taxonomy" id="2800381"/>
    <lineage>
        <taxon>Bacteria</taxon>
        <taxon>Bacillati</taxon>
        <taxon>Actinomycetota</taxon>
        <taxon>Actinomycetes</taxon>
        <taxon>Kitasatosporales</taxon>
        <taxon>Streptomycetaceae</taxon>
        <taxon>Streptomyces</taxon>
    </lineage>
</organism>
<feature type="signal peptide" evidence="1">
    <location>
        <begin position="1"/>
        <end position="23"/>
    </location>
</feature>
<name>A0A367F5B8_9ACTN</name>
<dbReference type="Proteomes" id="UP000252914">
    <property type="component" value="Unassembled WGS sequence"/>
</dbReference>
<gene>
    <name evidence="2" type="ORF">DTL70_08775</name>
</gene>
<reference evidence="2 3" key="1">
    <citation type="submission" date="2018-06" db="EMBL/GenBank/DDBJ databases">
        <title>Streptomyces reniochalinae sp. nov. and Streptomyces diacarnus sp. nov. from marine sponges.</title>
        <authorList>
            <person name="Li L."/>
        </authorList>
    </citation>
    <scope>NUCLEOTIDE SEQUENCE [LARGE SCALE GENOMIC DNA]</scope>
    <source>
        <strain evidence="2 3">LHW51701</strain>
    </source>
</reference>
<protein>
    <recommendedName>
        <fullName evidence="4">Secreted protein</fullName>
    </recommendedName>
</protein>
<comment type="caution">
    <text evidence="2">The sequence shown here is derived from an EMBL/GenBank/DDBJ whole genome shotgun (WGS) entry which is preliminary data.</text>
</comment>
<keyword evidence="3" id="KW-1185">Reference proteome</keyword>
<proteinExistence type="predicted"/>
<evidence type="ECO:0000313" key="3">
    <source>
        <dbReference type="Proteomes" id="UP000252914"/>
    </source>
</evidence>
<sequence>MAVGGAVAAVVAACAGGVLISQASDDGDDAGRADRECARLLDRVQRGEREYADYLAADTLPTACVPEAKKRGILDEAPR</sequence>
<accession>A0A367F5B8</accession>
<dbReference type="EMBL" id="QOIN01000036">
    <property type="protein sequence ID" value="RCG25481.1"/>
    <property type="molecule type" value="Genomic_DNA"/>
</dbReference>
<evidence type="ECO:0000256" key="1">
    <source>
        <dbReference type="SAM" id="SignalP"/>
    </source>
</evidence>
<feature type="chain" id="PRO_5016710961" description="Secreted protein" evidence="1">
    <location>
        <begin position="24"/>
        <end position="79"/>
    </location>
</feature>
<keyword evidence="1" id="KW-0732">Signal</keyword>
<evidence type="ECO:0008006" key="4">
    <source>
        <dbReference type="Google" id="ProtNLM"/>
    </source>
</evidence>